<evidence type="ECO:0000313" key="1">
    <source>
        <dbReference type="EMBL" id="EFN88328.1"/>
    </source>
</evidence>
<sequence>MSHIPVSDVTRSSPAAPVRWRYVTYDVAELNSFVGHILTKLFCCYNKILATIHVQQYTFPSPFNKTKSNLGTDESRPMIELKFAETCQMFAKEFQKLPVKFAVIEAPAGSKAINTESQFRQEIGETSVLFNLNWVELGFAVS</sequence>
<protein>
    <submittedName>
        <fullName evidence="1">Uncharacterized protein</fullName>
    </submittedName>
</protein>
<organism evidence="2">
    <name type="scientific">Harpegnathos saltator</name>
    <name type="common">Jerdon's jumping ant</name>
    <dbReference type="NCBI Taxonomy" id="610380"/>
    <lineage>
        <taxon>Eukaryota</taxon>
        <taxon>Metazoa</taxon>
        <taxon>Ecdysozoa</taxon>
        <taxon>Arthropoda</taxon>
        <taxon>Hexapoda</taxon>
        <taxon>Insecta</taxon>
        <taxon>Pterygota</taxon>
        <taxon>Neoptera</taxon>
        <taxon>Endopterygota</taxon>
        <taxon>Hymenoptera</taxon>
        <taxon>Apocrita</taxon>
        <taxon>Aculeata</taxon>
        <taxon>Formicoidea</taxon>
        <taxon>Formicidae</taxon>
        <taxon>Ponerinae</taxon>
        <taxon>Ponerini</taxon>
        <taxon>Harpegnathos</taxon>
    </lineage>
</organism>
<dbReference type="AlphaFoldDB" id="E2B7F3"/>
<dbReference type="InParanoid" id="E2B7F3"/>
<evidence type="ECO:0000313" key="2">
    <source>
        <dbReference type="Proteomes" id="UP000008237"/>
    </source>
</evidence>
<proteinExistence type="predicted"/>
<accession>E2B7F3</accession>
<dbReference type="EMBL" id="GL446181">
    <property type="protein sequence ID" value="EFN88328.1"/>
    <property type="molecule type" value="Genomic_DNA"/>
</dbReference>
<reference evidence="1 2" key="1">
    <citation type="journal article" date="2010" name="Science">
        <title>Genomic comparison of the ants Camponotus floridanus and Harpegnathos saltator.</title>
        <authorList>
            <person name="Bonasio R."/>
            <person name="Zhang G."/>
            <person name="Ye C."/>
            <person name="Mutti N.S."/>
            <person name="Fang X."/>
            <person name="Qin N."/>
            <person name="Donahue G."/>
            <person name="Yang P."/>
            <person name="Li Q."/>
            <person name="Li C."/>
            <person name="Zhang P."/>
            <person name="Huang Z."/>
            <person name="Berger S.L."/>
            <person name="Reinberg D."/>
            <person name="Wang J."/>
            <person name="Liebig J."/>
        </authorList>
    </citation>
    <scope>NUCLEOTIDE SEQUENCE [LARGE SCALE GENOMIC DNA]</scope>
    <source>
        <strain evidence="1 2">R22 G/1</strain>
    </source>
</reference>
<keyword evidence="2" id="KW-1185">Reference proteome</keyword>
<gene>
    <name evidence="1" type="ORF">EAI_02461</name>
</gene>
<name>E2B7F3_HARSA</name>
<dbReference type="Proteomes" id="UP000008237">
    <property type="component" value="Unassembled WGS sequence"/>
</dbReference>